<keyword evidence="3" id="KW-1185">Reference proteome</keyword>
<dbReference type="Gene3D" id="3.30.420.280">
    <property type="match status" value="1"/>
</dbReference>
<proteinExistence type="predicted"/>
<dbReference type="InterPro" id="IPR052380">
    <property type="entry name" value="Viral_DNA_packaging_terminase"/>
</dbReference>
<dbReference type="PANTHER" id="PTHR39184:SF1">
    <property type="entry name" value="PBSX PHAGE TERMINASE LARGE SUBUNIT"/>
    <property type="match status" value="1"/>
</dbReference>
<dbReference type="InterPro" id="IPR027417">
    <property type="entry name" value="P-loop_NTPase"/>
</dbReference>
<dbReference type="Gene3D" id="3.40.50.300">
    <property type="entry name" value="P-loop containing nucleotide triphosphate hydrolases"/>
    <property type="match status" value="1"/>
</dbReference>
<dbReference type="PANTHER" id="PTHR39184">
    <property type="match status" value="1"/>
</dbReference>
<evidence type="ECO:0000313" key="3">
    <source>
        <dbReference type="Proteomes" id="UP000465108"/>
    </source>
</evidence>
<organism evidence="2 3">
    <name type="scientific">Flavobacterium phage vB_FspS_mymlan6-1</name>
    <dbReference type="NCBI Taxonomy" id="2686266"/>
    <lineage>
        <taxon>Viruses</taxon>
        <taxon>Duplodnaviria</taxon>
        <taxon>Heunggongvirae</taxon>
        <taxon>Uroviricota</taxon>
        <taxon>Caudoviricetes</taxon>
        <taxon>Muminvirus</taxon>
        <taxon>Muminvirus mymlan</taxon>
    </lineage>
</organism>
<sequence length="440" mass="51248">MQATTVFEKTYNAIKAKNTDGTRKYKYIIHTGSSRSSKTHSILQTHWLMCLENPNFRISIWRETKADCKMTILADLKKALPTLPYNEKVNFNKTESIFTFEDNSTIEFMGGDEENRVHGFQGNVAHLNEPYKFSVDTFNQIDMRTSDLIIIDWNPKNNHWIEDVAKRENAIVIHSTYKDNPFIPLQQKIKIESYLPVKYTNVVQNELISVLNAFNYDFNTNQYKFTEKQITELKKALFNEQQGTANDYLHLVYAKGLKAEKPNKIYHNWKVIPDDEFDMLPFSTYYGMDFGLSSPSAMVQMKFDGDKTFFFKEILYKPLNHIEGTLSTELDNLKIPKHIEIICDVGNELNKTEMQKLRNAGYNVLPAMKGVGSILSGIETIQKSTIYYTKSSKNIENEYDTYSWRIAQGVQLDEPEQTDDHLLDAMKYVISWYRRTRYLS</sequence>
<evidence type="ECO:0000313" key="2">
    <source>
        <dbReference type="EMBL" id="QHB40121.1"/>
    </source>
</evidence>
<feature type="domain" description="Phage terminase large subunit N-terminal" evidence="1">
    <location>
        <begin position="26"/>
        <end position="194"/>
    </location>
</feature>
<dbReference type="InterPro" id="IPR035412">
    <property type="entry name" value="Terminase_L_N"/>
</dbReference>
<dbReference type="Proteomes" id="UP000465108">
    <property type="component" value="Segment"/>
</dbReference>
<evidence type="ECO:0000259" key="1">
    <source>
        <dbReference type="Pfam" id="PF04466"/>
    </source>
</evidence>
<dbReference type="EMBL" id="MN812227">
    <property type="protein sequence ID" value="QHB40121.1"/>
    <property type="molecule type" value="Genomic_DNA"/>
</dbReference>
<reference evidence="2 3" key="1">
    <citation type="journal article" date="2020" name="Viruses">
        <title>Diversity and Host Interactions Among Virulent and Temperate Baltic Sea Flavobacterium Phages.</title>
        <authorList>
            <person name="Nilsson E."/>
            <person name="Bayfield O.W."/>
            <person name="Lundin D."/>
            <person name="Antson A.A."/>
            <person name="Holmfeldt K."/>
        </authorList>
    </citation>
    <scope>NUCLEOTIDE SEQUENCE [LARGE SCALE GENOMIC DNA]</scope>
</reference>
<gene>
    <name evidence="2" type="ORF">mymlan61_gp047</name>
</gene>
<protein>
    <submittedName>
        <fullName evidence="2">Terminase large subunit</fullName>
    </submittedName>
</protein>
<accession>A0A6B9LKV9</accession>
<dbReference type="Pfam" id="PF04466">
    <property type="entry name" value="Terminase_3"/>
    <property type="match status" value="1"/>
</dbReference>
<name>A0A6B9LKV9_9CAUD</name>